<organism evidence="4 5">
    <name type="scientific">Lecanosticta acicola</name>
    <dbReference type="NCBI Taxonomy" id="111012"/>
    <lineage>
        <taxon>Eukaryota</taxon>
        <taxon>Fungi</taxon>
        <taxon>Dikarya</taxon>
        <taxon>Ascomycota</taxon>
        <taxon>Pezizomycotina</taxon>
        <taxon>Dothideomycetes</taxon>
        <taxon>Dothideomycetidae</taxon>
        <taxon>Mycosphaerellales</taxon>
        <taxon>Mycosphaerellaceae</taxon>
        <taxon>Lecanosticta</taxon>
    </lineage>
</organism>
<name>A0AAI8Z2Q3_9PEZI</name>
<dbReference type="Proteomes" id="UP001296104">
    <property type="component" value="Unassembled WGS sequence"/>
</dbReference>
<dbReference type="InterPro" id="IPR009906">
    <property type="entry name" value="D-Glu_cyclase"/>
</dbReference>
<dbReference type="Gene3D" id="3.40.1640.10">
    <property type="entry name" value="PSTPO5379-like"/>
    <property type="match status" value="1"/>
</dbReference>
<dbReference type="Gene3D" id="3.30.2040.10">
    <property type="entry name" value="PSTPO5379-like domain"/>
    <property type="match status" value="1"/>
</dbReference>
<evidence type="ECO:0000256" key="1">
    <source>
        <dbReference type="ARBA" id="ARBA00007896"/>
    </source>
</evidence>
<dbReference type="PANTHER" id="PTHR32022">
    <property type="entry name" value="D-GLUTAMATE CYCLASE, MITOCHONDRIAL"/>
    <property type="match status" value="1"/>
</dbReference>
<dbReference type="PANTHER" id="PTHR32022:SF10">
    <property type="entry name" value="D-GLUTAMATE CYCLASE, MITOCHONDRIAL"/>
    <property type="match status" value="1"/>
</dbReference>
<dbReference type="SUPFAM" id="SSF160920">
    <property type="entry name" value="PSTPO5379-like"/>
    <property type="match status" value="1"/>
</dbReference>
<proteinExistence type="inferred from homology"/>
<sequence length="287" mass="31227">MSSTHRTGVSARGAARENTLTAPTSGLAPGHVQANLIVLPSKPSHYAQDFRRLCLRNPVALPLIAEGGYDSLKSHLPNLEHDEIIRTTPGFDLRRDVPKYTVYRDGKVVGEEVVQDIRAEWQDHVAFLTGSSFTFVTDLAKAGLAPRQPSAPLYVATKKHLYPSGIFYDSPTVVSMRAYSAAEIGRVREITAPFVATHGEPIDWGWGAVDRLGIEDINTPAYGDAPLTKDGKPFGDAAWTSEVVPVFWASGVTALEAVKKAELEGTVMVNKPDYMLLLDCQVGDVKK</sequence>
<comment type="caution">
    <text evidence="4">The sequence shown here is derived from an EMBL/GenBank/DDBJ whole genome shotgun (WGS) entry which is preliminary data.</text>
</comment>
<keyword evidence="2" id="KW-0456">Lyase</keyword>
<accession>A0AAI8Z2Q3</accession>
<feature type="region of interest" description="Disordered" evidence="3">
    <location>
        <begin position="1"/>
        <end position="27"/>
    </location>
</feature>
<protein>
    <submittedName>
        <fullName evidence="4">Uncharacterized protein</fullName>
    </submittedName>
</protein>
<dbReference type="AlphaFoldDB" id="A0AAI8Z2Q3"/>
<evidence type="ECO:0000313" key="4">
    <source>
        <dbReference type="EMBL" id="CAK4031338.1"/>
    </source>
</evidence>
<evidence type="ECO:0000313" key="5">
    <source>
        <dbReference type="Proteomes" id="UP001296104"/>
    </source>
</evidence>
<evidence type="ECO:0000256" key="3">
    <source>
        <dbReference type="SAM" id="MobiDB-lite"/>
    </source>
</evidence>
<dbReference type="GO" id="GO:0006536">
    <property type="term" value="P:glutamate metabolic process"/>
    <property type="evidence" value="ECO:0007669"/>
    <property type="project" value="TreeGrafter"/>
</dbReference>
<gene>
    <name evidence="4" type="ORF">LECACI_7A006496</name>
</gene>
<dbReference type="InterPro" id="IPR038021">
    <property type="entry name" value="Putative_hydro-lyase"/>
</dbReference>
<dbReference type="Pfam" id="PF07286">
    <property type="entry name" value="D-Glu_cyclase"/>
    <property type="match status" value="1"/>
</dbReference>
<comment type="similarity">
    <text evidence="1">Belongs to the D-glutamate cyclase family.</text>
</comment>
<dbReference type="GO" id="GO:0047820">
    <property type="term" value="F:D-glutamate cyclase activity"/>
    <property type="evidence" value="ECO:0007669"/>
    <property type="project" value="TreeGrafter"/>
</dbReference>
<reference evidence="4" key="1">
    <citation type="submission" date="2023-11" db="EMBL/GenBank/DDBJ databases">
        <authorList>
            <person name="Alioto T."/>
            <person name="Alioto T."/>
            <person name="Gomez Garrido J."/>
        </authorList>
    </citation>
    <scope>NUCLEOTIDE SEQUENCE</scope>
</reference>
<keyword evidence="5" id="KW-1185">Reference proteome</keyword>
<dbReference type="EMBL" id="CAVMBE010000047">
    <property type="protein sequence ID" value="CAK4031338.1"/>
    <property type="molecule type" value="Genomic_DNA"/>
</dbReference>
<evidence type="ECO:0000256" key="2">
    <source>
        <dbReference type="ARBA" id="ARBA00023239"/>
    </source>
</evidence>